<feature type="transmembrane region" description="Helical" evidence="10">
    <location>
        <begin position="316"/>
        <end position="339"/>
    </location>
</feature>
<dbReference type="InterPro" id="IPR045070">
    <property type="entry name" value="MATE_MepA-like"/>
</dbReference>
<dbReference type="InterPro" id="IPR002528">
    <property type="entry name" value="MATE_fam"/>
</dbReference>
<keyword evidence="12" id="KW-1185">Reference proteome</keyword>
<gene>
    <name evidence="11" type="ORF">SH1V18_21210</name>
</gene>
<dbReference type="CDD" id="cd13143">
    <property type="entry name" value="MATE_MepA_like"/>
    <property type="match status" value="1"/>
</dbReference>
<feature type="transmembrane region" description="Helical" evidence="10">
    <location>
        <begin position="98"/>
        <end position="118"/>
    </location>
</feature>
<evidence type="ECO:0000256" key="6">
    <source>
        <dbReference type="ARBA" id="ARBA00022692"/>
    </source>
</evidence>
<sequence>MEQGRIKLMESTPVRSAIWKLALPTMIAMAVQMIYSLTDTFFIGQTNDPNLIAALSLATPIFMLNQAIGNIFANGTSSYISRKLGGKDKEEANHANSVAFYTAIFIGVIFTILLLVFREPILGVIGTSIDTYQPTKEYYTIIVAFATPLILQTAMSGLVRSEGATGSAMFGMLLGICLNIILDPIFILVLDMGVAGAAWATVIGAIVGTLYFIIHFMGKKTILSIHPKQFKPSKIIYSETFKIGIPAALSTAVMSVSFIVINIIAVGYGDIIVAANGIFLRVSNMVVMLVMGLTQGYQPFAGYNYGANDFSRLKKGFIYTIIYSTFISVFFTFLFGLLGGNLVGLFINDKETIEAGTQILHAFNWCVPFIGFQFTMMVTFQATGKALKSMLLALGRQLIIYMPLLFIFNTLFGFDGFIFAQPTADILTTIVAVVMSVSFIKEMNDLDEKGTKISMVPNQMN</sequence>
<evidence type="ECO:0000313" key="11">
    <source>
        <dbReference type="EMBL" id="GKX29641.1"/>
    </source>
</evidence>
<keyword evidence="6 10" id="KW-0812">Transmembrane</keyword>
<dbReference type="InterPro" id="IPR048279">
    <property type="entry name" value="MdtK-like"/>
</dbReference>
<keyword evidence="9" id="KW-0046">Antibiotic resistance</keyword>
<keyword evidence="7 10" id="KW-1133">Transmembrane helix</keyword>
<feature type="transmembrane region" description="Helical" evidence="10">
    <location>
        <begin position="196"/>
        <end position="214"/>
    </location>
</feature>
<reference evidence="11" key="1">
    <citation type="submission" date="2022-06" db="EMBL/GenBank/DDBJ databases">
        <title>Vallitalea longa sp. nov., an anaerobic bacterium isolated from marine sediment.</title>
        <authorList>
            <person name="Hirano S."/>
            <person name="Terahara T."/>
            <person name="Mori K."/>
            <person name="Hamada M."/>
            <person name="Matsumoto R."/>
            <person name="Kobayashi T."/>
        </authorList>
    </citation>
    <scope>NUCLEOTIDE SEQUENCE</scope>
    <source>
        <strain evidence="11">SH18-1</strain>
    </source>
</reference>
<evidence type="ECO:0000256" key="3">
    <source>
        <dbReference type="ARBA" id="ARBA00022106"/>
    </source>
</evidence>
<evidence type="ECO:0000256" key="10">
    <source>
        <dbReference type="SAM" id="Phobius"/>
    </source>
</evidence>
<evidence type="ECO:0000256" key="4">
    <source>
        <dbReference type="ARBA" id="ARBA00022448"/>
    </source>
</evidence>
<feature type="transmembrane region" description="Helical" evidence="10">
    <location>
        <begin position="138"/>
        <end position="158"/>
    </location>
</feature>
<dbReference type="GO" id="GO:0005886">
    <property type="term" value="C:plasma membrane"/>
    <property type="evidence" value="ECO:0007669"/>
    <property type="project" value="UniProtKB-SubCell"/>
</dbReference>
<keyword evidence="8 10" id="KW-0472">Membrane</keyword>
<evidence type="ECO:0000256" key="8">
    <source>
        <dbReference type="ARBA" id="ARBA00023136"/>
    </source>
</evidence>
<dbReference type="PANTHER" id="PTHR43823">
    <property type="entry name" value="SPORULATION PROTEIN YKVU"/>
    <property type="match status" value="1"/>
</dbReference>
<dbReference type="GO" id="GO:0015297">
    <property type="term" value="F:antiporter activity"/>
    <property type="evidence" value="ECO:0007669"/>
    <property type="project" value="InterPro"/>
</dbReference>
<feature type="transmembrane region" description="Helical" evidence="10">
    <location>
        <begin position="21"/>
        <end position="38"/>
    </location>
</feature>
<comment type="similarity">
    <text evidence="2">Belongs to the multi antimicrobial extrusion (MATE) (TC 2.A.66.1) family. MepA subfamily.</text>
</comment>
<feature type="transmembrane region" description="Helical" evidence="10">
    <location>
        <begin position="418"/>
        <end position="440"/>
    </location>
</feature>
<evidence type="ECO:0000256" key="5">
    <source>
        <dbReference type="ARBA" id="ARBA00022475"/>
    </source>
</evidence>
<dbReference type="RefSeq" id="WP_281815216.1">
    <property type="nucleotide sequence ID" value="NZ_BRLB01000005.1"/>
</dbReference>
<dbReference type="PIRSF" id="PIRSF006603">
    <property type="entry name" value="DinF"/>
    <property type="match status" value="1"/>
</dbReference>
<keyword evidence="5" id="KW-1003">Cell membrane</keyword>
<evidence type="ECO:0000256" key="1">
    <source>
        <dbReference type="ARBA" id="ARBA00004651"/>
    </source>
</evidence>
<feature type="transmembrane region" description="Helical" evidence="10">
    <location>
        <begin position="170"/>
        <end position="190"/>
    </location>
</feature>
<evidence type="ECO:0000313" key="12">
    <source>
        <dbReference type="Proteomes" id="UP001144256"/>
    </source>
</evidence>
<comment type="caution">
    <text evidence="11">The sequence shown here is derived from an EMBL/GenBank/DDBJ whole genome shotgun (WGS) entry which is preliminary data.</text>
</comment>
<accession>A0A9W6DE20</accession>
<feature type="transmembrane region" description="Helical" evidence="10">
    <location>
        <begin position="391"/>
        <end position="412"/>
    </location>
</feature>
<keyword evidence="4" id="KW-0813">Transport</keyword>
<protein>
    <recommendedName>
        <fullName evidence="3">Multidrug export protein MepA</fullName>
    </recommendedName>
</protein>
<organism evidence="11 12">
    <name type="scientific">Vallitalea longa</name>
    <dbReference type="NCBI Taxonomy" id="2936439"/>
    <lineage>
        <taxon>Bacteria</taxon>
        <taxon>Bacillati</taxon>
        <taxon>Bacillota</taxon>
        <taxon>Clostridia</taxon>
        <taxon>Lachnospirales</taxon>
        <taxon>Vallitaleaceae</taxon>
        <taxon>Vallitalea</taxon>
    </lineage>
</organism>
<dbReference type="Pfam" id="PF01554">
    <property type="entry name" value="MatE"/>
    <property type="match status" value="2"/>
</dbReference>
<evidence type="ECO:0000256" key="9">
    <source>
        <dbReference type="ARBA" id="ARBA00023251"/>
    </source>
</evidence>
<comment type="subcellular location">
    <subcellularLocation>
        <location evidence="1">Cell membrane</location>
        <topology evidence="1">Multi-pass membrane protein</topology>
    </subcellularLocation>
</comment>
<evidence type="ECO:0000256" key="7">
    <source>
        <dbReference type="ARBA" id="ARBA00022989"/>
    </source>
</evidence>
<feature type="transmembrane region" description="Helical" evidence="10">
    <location>
        <begin position="359"/>
        <end position="379"/>
    </location>
</feature>
<evidence type="ECO:0000256" key="2">
    <source>
        <dbReference type="ARBA" id="ARBA00008417"/>
    </source>
</evidence>
<name>A0A9W6DE20_9FIRM</name>
<dbReference type="NCBIfam" id="TIGR00797">
    <property type="entry name" value="matE"/>
    <property type="match status" value="1"/>
</dbReference>
<dbReference type="EMBL" id="BRLB01000005">
    <property type="protein sequence ID" value="GKX29641.1"/>
    <property type="molecule type" value="Genomic_DNA"/>
</dbReference>
<feature type="transmembrane region" description="Helical" evidence="10">
    <location>
        <begin position="243"/>
        <end position="265"/>
    </location>
</feature>
<dbReference type="PANTHER" id="PTHR43823:SF3">
    <property type="entry name" value="MULTIDRUG EXPORT PROTEIN MEPA"/>
    <property type="match status" value="1"/>
</dbReference>
<dbReference type="GO" id="GO:0042910">
    <property type="term" value="F:xenobiotic transmembrane transporter activity"/>
    <property type="evidence" value="ECO:0007669"/>
    <property type="project" value="InterPro"/>
</dbReference>
<dbReference type="Proteomes" id="UP001144256">
    <property type="component" value="Unassembled WGS sequence"/>
</dbReference>
<proteinExistence type="inferred from homology"/>
<feature type="transmembrane region" description="Helical" evidence="10">
    <location>
        <begin position="50"/>
        <end position="73"/>
    </location>
</feature>
<dbReference type="InterPro" id="IPR051327">
    <property type="entry name" value="MATE_MepA_subfamily"/>
</dbReference>
<dbReference type="GO" id="GO:0046677">
    <property type="term" value="P:response to antibiotic"/>
    <property type="evidence" value="ECO:0007669"/>
    <property type="project" value="UniProtKB-KW"/>
</dbReference>
<feature type="transmembrane region" description="Helical" evidence="10">
    <location>
        <begin position="271"/>
        <end position="295"/>
    </location>
</feature>
<dbReference type="AlphaFoldDB" id="A0A9W6DE20"/>